<dbReference type="AlphaFoldDB" id="A0AAF3EFM1"/>
<evidence type="ECO:0000313" key="2">
    <source>
        <dbReference type="Proteomes" id="UP000887575"/>
    </source>
</evidence>
<name>A0AAF3EFM1_9BILA</name>
<keyword evidence="2" id="KW-1185">Reference proteome</keyword>
<evidence type="ECO:0000256" key="1">
    <source>
        <dbReference type="SAM" id="MobiDB-lite"/>
    </source>
</evidence>
<dbReference type="Proteomes" id="UP000887575">
    <property type="component" value="Unassembled WGS sequence"/>
</dbReference>
<feature type="region of interest" description="Disordered" evidence="1">
    <location>
        <begin position="255"/>
        <end position="319"/>
    </location>
</feature>
<reference evidence="3" key="1">
    <citation type="submission" date="2024-02" db="UniProtKB">
        <authorList>
            <consortium name="WormBaseParasite"/>
        </authorList>
    </citation>
    <scope>IDENTIFICATION</scope>
</reference>
<feature type="compositionally biased region" description="Polar residues" evidence="1">
    <location>
        <begin position="270"/>
        <end position="286"/>
    </location>
</feature>
<accession>A0AAF3EFM1</accession>
<sequence>MDHGDEEMFVDCASESPQAPVATTQSHRKDRKAKKIASQNLELMNNFYESDGMSENDYSFVVQDENDARHETKRLAERKRLLICRKLGVKKLGDLVESKSLTKMAKELPIPDDPSAVKQEVLDGTRGIPTKEKVGYRCVPYETASTAELACLRIDLASVDADLRYLENFLEEYPKKSMNQLQECKSAAFSKAHQKLAMSTEEDVLKEELMLLPKDLSSILKNETLNACKDEELKDFGIIKPMMDKAPSAVISPPFMSPRSELTSPAFMSPRSQFLSPSQSEMSRQQTHSELRSASRITSPKSSEFMSASSEAHLTQDKD</sequence>
<dbReference type="WBParaSite" id="MBELARI_LOCUS12668">
    <property type="protein sequence ID" value="MBELARI_LOCUS12668"/>
    <property type="gene ID" value="MBELARI_LOCUS12668"/>
</dbReference>
<feature type="region of interest" description="Disordered" evidence="1">
    <location>
        <begin position="1"/>
        <end position="35"/>
    </location>
</feature>
<evidence type="ECO:0000313" key="3">
    <source>
        <dbReference type="WBParaSite" id="MBELARI_LOCUS12668"/>
    </source>
</evidence>
<feature type="compositionally biased region" description="Basic residues" evidence="1">
    <location>
        <begin position="26"/>
        <end position="35"/>
    </location>
</feature>
<protein>
    <submittedName>
        <fullName evidence="3">Uncharacterized protein</fullName>
    </submittedName>
</protein>
<organism evidence="2 3">
    <name type="scientific">Mesorhabditis belari</name>
    <dbReference type="NCBI Taxonomy" id="2138241"/>
    <lineage>
        <taxon>Eukaryota</taxon>
        <taxon>Metazoa</taxon>
        <taxon>Ecdysozoa</taxon>
        <taxon>Nematoda</taxon>
        <taxon>Chromadorea</taxon>
        <taxon>Rhabditida</taxon>
        <taxon>Rhabditina</taxon>
        <taxon>Rhabditomorpha</taxon>
        <taxon>Rhabditoidea</taxon>
        <taxon>Rhabditidae</taxon>
        <taxon>Mesorhabditinae</taxon>
        <taxon>Mesorhabditis</taxon>
    </lineage>
</organism>
<feature type="compositionally biased region" description="Polar residues" evidence="1">
    <location>
        <begin position="15"/>
        <end position="25"/>
    </location>
</feature>
<proteinExistence type="predicted"/>
<feature type="compositionally biased region" description="Polar residues" evidence="1">
    <location>
        <begin position="295"/>
        <end position="313"/>
    </location>
</feature>